<dbReference type="GO" id="GO:0005524">
    <property type="term" value="F:ATP binding"/>
    <property type="evidence" value="ECO:0007669"/>
    <property type="project" value="UniProtKB-UniRule"/>
</dbReference>
<evidence type="ECO:0000256" key="7">
    <source>
        <dbReference type="ARBA" id="ARBA00023310"/>
    </source>
</evidence>
<dbReference type="GeneID" id="37624944"/>
<protein>
    <recommendedName>
        <fullName evidence="8 9">ATP synthase epsilon chain, chloroplastic</fullName>
    </recommendedName>
    <alternativeName>
        <fullName evidence="8">ATP synthase F1 sector epsilon subunit</fullName>
    </alternativeName>
    <alternativeName>
        <fullName evidence="8">F-ATPase epsilon subunit</fullName>
    </alternativeName>
</protein>
<dbReference type="AlphaFoldDB" id="A0A345UC26"/>
<keyword evidence="3 8" id="KW-0813">Transport</keyword>
<evidence type="ECO:0000256" key="1">
    <source>
        <dbReference type="ARBA" id="ARBA00004170"/>
    </source>
</evidence>
<keyword evidence="5 8" id="KW-0472">Membrane</keyword>
<dbReference type="Gene3D" id="2.60.15.10">
    <property type="entry name" value="F0F1 ATP synthase delta/epsilon subunit, N-terminal"/>
    <property type="match status" value="1"/>
</dbReference>
<dbReference type="RefSeq" id="YP_009512125.1">
    <property type="nucleotide sequence ID" value="NC_039156.1"/>
</dbReference>
<comment type="subcellular location">
    <subcellularLocation>
        <location evidence="1">Membrane</location>
        <topology evidence="1">Peripheral membrane protein</topology>
    </subcellularLocation>
    <subcellularLocation>
        <location evidence="8">Plastid</location>
        <location evidence="8">Chloroplast thylakoid membrane</location>
        <topology evidence="8">Peripheral membrane protein</topology>
    </subcellularLocation>
</comment>
<evidence type="ECO:0000313" key="11">
    <source>
        <dbReference type="EMBL" id="AXI98012.1"/>
    </source>
</evidence>
<gene>
    <name evidence="11" type="primary">atp E</name>
    <name evidence="8" type="synonym">atpE</name>
</gene>
<geneLocation type="chloroplast" evidence="11"/>
<dbReference type="InterPro" id="IPR020546">
    <property type="entry name" value="ATP_synth_F1_dsu/esu_N"/>
</dbReference>
<proteinExistence type="inferred from homology"/>
<organism evidence="11">
    <name type="scientific">Euglena hiemalis</name>
    <dbReference type="NCBI Taxonomy" id="392896"/>
    <lineage>
        <taxon>Eukaryota</taxon>
        <taxon>Discoba</taxon>
        <taxon>Euglenozoa</taxon>
        <taxon>Euglenida</taxon>
        <taxon>Spirocuta</taxon>
        <taxon>Euglenophyceae</taxon>
        <taxon>Euglenales</taxon>
        <taxon>Euglenaceae</taxon>
        <taxon>Euglena</taxon>
    </lineage>
</organism>
<dbReference type="InterPro" id="IPR001469">
    <property type="entry name" value="ATP_synth_F1_dsu/esu"/>
</dbReference>
<dbReference type="GO" id="GO:0009535">
    <property type="term" value="C:chloroplast thylakoid membrane"/>
    <property type="evidence" value="ECO:0007669"/>
    <property type="project" value="UniProtKB-SubCell"/>
</dbReference>
<sequence>MSMLVMTLPDRTFWKDTVQEVILPTLGGQMGVLKNHVRMLTGLDTGLIYVRRNSSSDWFTLVVTGGFALINDNTVTILVNEAELVSEINLEEAEGLYLSSKHNLNTNRDIRKKFELISQFKKARARYEARKALKTLI</sequence>
<keyword evidence="4 8" id="KW-0406">Ion transport</keyword>
<evidence type="ECO:0000256" key="4">
    <source>
        <dbReference type="ARBA" id="ARBA00023065"/>
    </source>
</evidence>
<reference evidence="11" key="1">
    <citation type="journal article" date="2018" name="J. Appl. Phycol.">
        <title>Intrageneric chloroplast genome comparison in the genus Euglena (Phylum: Euglenophyta) with annotated chloroplast genomes of Euglena hiemalis and Euglena clara.</title>
        <authorList>
            <person name="Ellala Hewadikaramge M."/>
            <person name="Linton E."/>
        </authorList>
    </citation>
    <scope>NUCLEOTIDE SEQUENCE</scope>
    <source>
        <strain evidence="11">CCAP1224.35</strain>
    </source>
</reference>
<keyword evidence="8 9" id="KW-0793">Thylakoid</keyword>
<comment type="subunit">
    <text evidence="8 9">F-type ATPases have 2 components, CF(1) - the catalytic core - and CF(0) - the membrane proton channel. CF(1) has five subunits: alpha(3), beta(3), gamma(1), delta(1), epsilon(1). CF(0) has three main subunits: a, b and c.</text>
</comment>
<dbReference type="EMBL" id="MF622086">
    <property type="protein sequence ID" value="AXI98012.1"/>
    <property type="molecule type" value="Genomic_DNA"/>
</dbReference>
<accession>A0A345UC26</accession>
<dbReference type="GO" id="GO:0046933">
    <property type="term" value="F:proton-transporting ATP synthase activity, rotational mechanism"/>
    <property type="evidence" value="ECO:0007669"/>
    <property type="project" value="UniProtKB-UniRule"/>
</dbReference>
<evidence type="ECO:0000256" key="3">
    <source>
        <dbReference type="ARBA" id="ARBA00022448"/>
    </source>
</evidence>
<keyword evidence="7 8" id="KW-0066">ATP synthesis</keyword>
<dbReference type="NCBIfam" id="TIGR01216">
    <property type="entry name" value="ATP_synt_epsi"/>
    <property type="match status" value="1"/>
</dbReference>
<dbReference type="GO" id="GO:0045259">
    <property type="term" value="C:proton-transporting ATP synthase complex"/>
    <property type="evidence" value="ECO:0007669"/>
    <property type="project" value="UniProtKB-KW"/>
</dbReference>
<comment type="similarity">
    <text evidence="2 8 9">Belongs to the ATPase epsilon chain family.</text>
</comment>
<evidence type="ECO:0000256" key="6">
    <source>
        <dbReference type="ARBA" id="ARBA00023196"/>
    </source>
</evidence>
<evidence type="ECO:0000256" key="5">
    <source>
        <dbReference type="ARBA" id="ARBA00023136"/>
    </source>
</evidence>
<keyword evidence="11" id="KW-0150">Chloroplast</keyword>
<dbReference type="SUPFAM" id="SSF51344">
    <property type="entry name" value="Epsilon subunit of F1F0-ATP synthase N-terminal domain"/>
    <property type="match status" value="1"/>
</dbReference>
<evidence type="ECO:0000256" key="9">
    <source>
        <dbReference type="RuleBase" id="RU003655"/>
    </source>
</evidence>
<dbReference type="Pfam" id="PF02823">
    <property type="entry name" value="ATP-synt_DE_N"/>
    <property type="match status" value="1"/>
</dbReference>
<name>A0A345UC26_9EUGL</name>
<feature type="domain" description="ATP synthase F1 complex delta/epsilon subunit N-terminal" evidence="10">
    <location>
        <begin position="7"/>
        <end position="82"/>
    </location>
</feature>
<keyword evidence="6 8" id="KW-0139">CF(1)</keyword>
<dbReference type="CDD" id="cd12152">
    <property type="entry name" value="F1-ATPase_delta"/>
    <property type="match status" value="1"/>
</dbReference>
<evidence type="ECO:0000259" key="10">
    <source>
        <dbReference type="Pfam" id="PF02823"/>
    </source>
</evidence>
<keyword evidence="8 9" id="KW-0375">Hydrogen ion transport</keyword>
<keyword evidence="9 11" id="KW-0934">Plastid</keyword>
<dbReference type="PANTHER" id="PTHR13822">
    <property type="entry name" value="ATP SYNTHASE DELTA/EPSILON CHAIN"/>
    <property type="match status" value="1"/>
</dbReference>
<evidence type="ECO:0000256" key="2">
    <source>
        <dbReference type="ARBA" id="ARBA00005712"/>
    </source>
</evidence>
<dbReference type="InterPro" id="IPR036771">
    <property type="entry name" value="ATPsynth_dsu/esu_N"/>
</dbReference>
<evidence type="ECO:0000256" key="8">
    <source>
        <dbReference type="HAMAP-Rule" id="MF_00530"/>
    </source>
</evidence>
<comment type="function">
    <text evidence="8 9">Produces ATP from ADP in the presence of a proton gradient across the membrane.</text>
</comment>
<dbReference type="HAMAP" id="MF_00530">
    <property type="entry name" value="ATP_synth_epsil_bac"/>
    <property type="match status" value="1"/>
</dbReference>
<dbReference type="PANTHER" id="PTHR13822:SF10">
    <property type="entry name" value="ATP SYNTHASE EPSILON CHAIN, CHLOROPLASTIC"/>
    <property type="match status" value="1"/>
</dbReference>